<proteinExistence type="predicted"/>
<organism evidence="2 3">
    <name type="scientific">Yersinia enterocolitica</name>
    <dbReference type="NCBI Taxonomy" id="630"/>
    <lineage>
        <taxon>Bacteria</taxon>
        <taxon>Pseudomonadati</taxon>
        <taxon>Pseudomonadota</taxon>
        <taxon>Gammaproteobacteria</taxon>
        <taxon>Enterobacterales</taxon>
        <taxon>Yersiniaceae</taxon>
        <taxon>Yersinia</taxon>
    </lineage>
</organism>
<accession>A0A9P1PU15</accession>
<gene>
    <name evidence="2" type="ORF">ERS137939_01285</name>
</gene>
<keyword evidence="1" id="KW-0472">Membrane</keyword>
<dbReference type="Proteomes" id="UP000041356">
    <property type="component" value="Unassembled WGS sequence"/>
</dbReference>
<keyword evidence="1" id="KW-0812">Transmembrane</keyword>
<feature type="transmembrane region" description="Helical" evidence="1">
    <location>
        <begin position="6"/>
        <end position="28"/>
    </location>
</feature>
<dbReference type="AlphaFoldDB" id="A0A9P1PU15"/>
<evidence type="ECO:0000313" key="3">
    <source>
        <dbReference type="Proteomes" id="UP000041356"/>
    </source>
</evidence>
<evidence type="ECO:0000313" key="2">
    <source>
        <dbReference type="EMBL" id="CNF34081.1"/>
    </source>
</evidence>
<name>A0A9P1PU15_YEREN</name>
<comment type="caution">
    <text evidence="2">The sequence shown here is derived from an EMBL/GenBank/DDBJ whole genome shotgun (WGS) entry which is preliminary data.</text>
</comment>
<dbReference type="GeneID" id="45570867"/>
<sequence>MIENIIIGVMTGIISGGYTGLVISKYILFTSLRREALRIIRRIDYIDGQGYSNYESLPEMVLISSDLLSLNHQKAGDGIMGVFKKINTELSMRPLSTNGDIICEGQKTIRSLPANIWVLINPFSLRV</sequence>
<keyword evidence="1" id="KW-1133">Transmembrane helix</keyword>
<dbReference type="EMBL" id="CPZF01000002">
    <property type="protein sequence ID" value="CNF34081.1"/>
    <property type="molecule type" value="Genomic_DNA"/>
</dbReference>
<dbReference type="RefSeq" id="WP_042546793.1">
    <property type="nucleotide sequence ID" value="NZ_CPZF01000002.1"/>
</dbReference>
<evidence type="ECO:0000256" key="1">
    <source>
        <dbReference type="SAM" id="Phobius"/>
    </source>
</evidence>
<protein>
    <submittedName>
        <fullName evidence="2">Uncharacterized protein</fullName>
    </submittedName>
</protein>
<reference evidence="2 3" key="1">
    <citation type="submission" date="2015-03" db="EMBL/GenBank/DDBJ databases">
        <authorList>
            <consortium name="Pathogen Informatics"/>
            <person name="Murphy D."/>
        </authorList>
    </citation>
    <scope>NUCLEOTIDE SEQUENCE [LARGE SCALE GENOMIC DNA]</scope>
    <source>
        <strain evidence="2 3">IP27818</strain>
    </source>
</reference>